<evidence type="ECO:0000256" key="7">
    <source>
        <dbReference type="ARBA" id="ARBA00023145"/>
    </source>
</evidence>
<feature type="domain" description="Peptidoglycan binding-like" evidence="10">
    <location>
        <begin position="71"/>
        <end position="98"/>
    </location>
</feature>
<evidence type="ECO:0000313" key="12">
    <source>
        <dbReference type="Proteomes" id="UP000694383"/>
    </source>
</evidence>
<comment type="cofactor">
    <cofactor evidence="8">
        <name>Zn(2+)</name>
        <dbReference type="ChEBI" id="CHEBI:29105"/>
    </cofactor>
    <text evidence="8">Binds 2 Zn(2+) ions per subunit.</text>
</comment>
<feature type="binding site" evidence="8">
    <location>
        <position position="137"/>
    </location>
    <ligand>
        <name>Ca(2+)</name>
        <dbReference type="ChEBI" id="CHEBI:29108"/>
        <label>1</label>
    </ligand>
</feature>
<evidence type="ECO:0000256" key="4">
    <source>
        <dbReference type="ARBA" id="ARBA00022801"/>
    </source>
</evidence>
<dbReference type="GO" id="GO:0031012">
    <property type="term" value="C:extracellular matrix"/>
    <property type="evidence" value="ECO:0007669"/>
    <property type="project" value="InterPro"/>
</dbReference>
<keyword evidence="1" id="KW-0645">Protease</keyword>
<reference evidence="11" key="2">
    <citation type="submission" date="2025-09" db="UniProtKB">
        <authorList>
            <consortium name="Ensembl"/>
        </authorList>
    </citation>
    <scope>IDENTIFICATION</scope>
</reference>
<keyword evidence="3" id="KW-0732">Signal</keyword>
<dbReference type="GO" id="GO:0008270">
    <property type="term" value="F:zinc ion binding"/>
    <property type="evidence" value="ECO:0007669"/>
    <property type="project" value="InterPro"/>
</dbReference>
<dbReference type="Ensembl" id="ENSOSIT00000004461.1">
    <property type="protein sequence ID" value="ENSOSIP00000004166.1"/>
    <property type="gene ID" value="ENSOSIG00000002763.1"/>
</dbReference>
<dbReference type="Pfam" id="PF01471">
    <property type="entry name" value="PG_binding_1"/>
    <property type="match status" value="1"/>
</dbReference>
<dbReference type="PRINTS" id="PR00138">
    <property type="entry name" value="MATRIXIN"/>
</dbReference>
<keyword evidence="2 8" id="KW-0479">Metal-binding</keyword>
<evidence type="ECO:0000259" key="9">
    <source>
        <dbReference type="Pfam" id="PF00413"/>
    </source>
</evidence>
<dbReference type="GO" id="GO:0006508">
    <property type="term" value="P:proteolysis"/>
    <property type="evidence" value="ECO:0007669"/>
    <property type="project" value="UniProtKB-KW"/>
</dbReference>
<dbReference type="InterPro" id="IPR024079">
    <property type="entry name" value="MetalloPept_cat_dom_sf"/>
</dbReference>
<dbReference type="InterPro" id="IPR021158">
    <property type="entry name" value="Pept_M10A_Zn_BS"/>
</dbReference>
<sequence>YYQVWLAWCLKSSAWRLGEEQPSNRGPSRVETQTKPITNLSLLLRPQTYLKRFFNLTEQSGPSARGGVSPMSRRLREMQRFFGLQVTGTLDTDTLEVMKKPRCGIPDINIGQFSTFGNNVKWQKNPLTYRIVNYTPDLSQAEVQDSIQRALQVWASVTPLRFTRTNSGPADIMVSFSRGGECSP</sequence>
<dbReference type="GO" id="GO:0030198">
    <property type="term" value="P:extracellular matrix organization"/>
    <property type="evidence" value="ECO:0007669"/>
    <property type="project" value="TreeGrafter"/>
</dbReference>
<evidence type="ECO:0000256" key="5">
    <source>
        <dbReference type="ARBA" id="ARBA00022833"/>
    </source>
</evidence>
<protein>
    <submittedName>
        <fullName evidence="11">Uncharacterized protein</fullName>
    </submittedName>
</protein>
<keyword evidence="6" id="KW-0482">Metalloprotease</keyword>
<evidence type="ECO:0000256" key="2">
    <source>
        <dbReference type="ARBA" id="ARBA00022723"/>
    </source>
</evidence>
<keyword evidence="5 8" id="KW-0862">Zinc</keyword>
<feature type="binding site" description="in inhibited form" evidence="8">
    <location>
        <position position="103"/>
    </location>
    <ligand>
        <name>Zn(2+)</name>
        <dbReference type="ChEBI" id="CHEBI:29105"/>
        <label>2</label>
        <note>catalytic</note>
    </ligand>
</feature>
<evidence type="ECO:0000259" key="10">
    <source>
        <dbReference type="Pfam" id="PF01471"/>
    </source>
</evidence>
<evidence type="ECO:0000256" key="1">
    <source>
        <dbReference type="ARBA" id="ARBA00022670"/>
    </source>
</evidence>
<feature type="binding site" evidence="8">
    <location>
        <position position="171"/>
    </location>
    <ligand>
        <name>Ca(2+)</name>
        <dbReference type="ChEBI" id="CHEBI:29108"/>
        <label>2</label>
    </ligand>
</feature>
<reference evidence="11" key="1">
    <citation type="submission" date="2025-08" db="UniProtKB">
        <authorList>
            <consortium name="Ensembl"/>
        </authorList>
    </citation>
    <scope>IDENTIFICATION</scope>
</reference>
<dbReference type="Pfam" id="PF00413">
    <property type="entry name" value="Peptidase_M10"/>
    <property type="match status" value="1"/>
</dbReference>
<keyword evidence="8" id="KW-0106">Calcium</keyword>
<dbReference type="InterPro" id="IPR021190">
    <property type="entry name" value="Pept_M10A"/>
</dbReference>
<evidence type="ECO:0000256" key="8">
    <source>
        <dbReference type="PIRSR" id="PIRSR621190-2"/>
    </source>
</evidence>
<dbReference type="InterPro" id="IPR036365">
    <property type="entry name" value="PGBD-like_sf"/>
</dbReference>
<dbReference type="AlphaFoldDB" id="A0A8C7WW95"/>
<dbReference type="PANTHER" id="PTHR10201">
    <property type="entry name" value="MATRIX METALLOPROTEINASE"/>
    <property type="match status" value="1"/>
</dbReference>
<dbReference type="Gene3D" id="3.40.390.10">
    <property type="entry name" value="Collagenase (Catalytic Domain)"/>
    <property type="match status" value="1"/>
</dbReference>
<dbReference type="GO" id="GO:0004222">
    <property type="term" value="F:metalloendopeptidase activity"/>
    <property type="evidence" value="ECO:0007669"/>
    <property type="project" value="InterPro"/>
</dbReference>
<evidence type="ECO:0000256" key="6">
    <source>
        <dbReference type="ARBA" id="ARBA00023049"/>
    </source>
</evidence>
<accession>A0A8C7WW95</accession>
<dbReference type="InterPro" id="IPR002477">
    <property type="entry name" value="Peptidoglycan-bd-like"/>
</dbReference>
<dbReference type="GeneTree" id="ENSGT00940000154907"/>
<dbReference type="InterPro" id="IPR001818">
    <property type="entry name" value="Pept_M10_metallopeptidase"/>
</dbReference>
<evidence type="ECO:0000313" key="11">
    <source>
        <dbReference type="Ensembl" id="ENSOSIP00000004166.1"/>
    </source>
</evidence>
<name>A0A8C7WW95_9TELE</name>
<dbReference type="Proteomes" id="UP000694383">
    <property type="component" value="Unplaced"/>
</dbReference>
<feature type="domain" description="Peptidase M10 metallopeptidase" evidence="9">
    <location>
        <begin position="121"/>
        <end position="179"/>
    </location>
</feature>
<dbReference type="GO" id="GO:0030574">
    <property type="term" value="P:collagen catabolic process"/>
    <property type="evidence" value="ECO:0007669"/>
    <property type="project" value="TreeGrafter"/>
</dbReference>
<dbReference type="SUPFAM" id="SSF47090">
    <property type="entry name" value="PGBD-like"/>
    <property type="match status" value="1"/>
</dbReference>
<dbReference type="PANTHER" id="PTHR10201:SF151">
    <property type="entry name" value="INTERSTITIAL COLLAGENASE"/>
    <property type="match status" value="1"/>
</dbReference>
<dbReference type="Gene3D" id="1.10.101.10">
    <property type="entry name" value="PGBD-like superfamily/PGBD"/>
    <property type="match status" value="1"/>
</dbReference>
<organism evidence="11 12">
    <name type="scientific">Oryzias sinensis</name>
    <name type="common">Chinese medaka</name>
    <dbReference type="NCBI Taxonomy" id="183150"/>
    <lineage>
        <taxon>Eukaryota</taxon>
        <taxon>Metazoa</taxon>
        <taxon>Chordata</taxon>
        <taxon>Craniata</taxon>
        <taxon>Vertebrata</taxon>
        <taxon>Euteleostomi</taxon>
        <taxon>Actinopterygii</taxon>
        <taxon>Neopterygii</taxon>
        <taxon>Teleostei</taxon>
        <taxon>Neoteleostei</taxon>
        <taxon>Acanthomorphata</taxon>
        <taxon>Ovalentaria</taxon>
        <taxon>Atherinomorphae</taxon>
        <taxon>Beloniformes</taxon>
        <taxon>Adrianichthyidae</taxon>
        <taxon>Oryziinae</taxon>
        <taxon>Oryzias</taxon>
    </lineage>
</organism>
<keyword evidence="4" id="KW-0378">Hydrolase</keyword>
<dbReference type="SUPFAM" id="SSF55486">
    <property type="entry name" value="Metalloproteases ('zincins'), catalytic domain"/>
    <property type="match status" value="1"/>
</dbReference>
<comment type="cofactor">
    <cofactor evidence="8">
        <name>Ca(2+)</name>
        <dbReference type="ChEBI" id="CHEBI:29108"/>
    </cofactor>
    <text evidence="8">Can bind about 5 Ca(2+) ions per subunit.</text>
</comment>
<dbReference type="InterPro" id="IPR036366">
    <property type="entry name" value="PGBDSf"/>
</dbReference>
<proteinExistence type="predicted"/>
<keyword evidence="7" id="KW-0865">Zymogen</keyword>
<keyword evidence="12" id="KW-1185">Reference proteome</keyword>
<dbReference type="PROSITE" id="PS00546">
    <property type="entry name" value="CYSTEINE_SWITCH"/>
    <property type="match status" value="1"/>
</dbReference>
<evidence type="ECO:0000256" key="3">
    <source>
        <dbReference type="ARBA" id="ARBA00022729"/>
    </source>
</evidence>